<protein>
    <submittedName>
        <fullName evidence="1">Unnamed protein product</fullName>
    </submittedName>
</protein>
<dbReference type="EMBL" id="BSXS01003444">
    <property type="protein sequence ID" value="GME81291.1"/>
    <property type="molecule type" value="Genomic_DNA"/>
</dbReference>
<evidence type="ECO:0000313" key="1">
    <source>
        <dbReference type="EMBL" id="GME81291.1"/>
    </source>
</evidence>
<reference evidence="1" key="1">
    <citation type="submission" date="2023-04" db="EMBL/GenBank/DDBJ databases">
        <title>Ambrosiozyma monospora NBRC 10751.</title>
        <authorList>
            <person name="Ichikawa N."/>
            <person name="Sato H."/>
            <person name="Tonouchi N."/>
        </authorList>
    </citation>
    <scope>NUCLEOTIDE SEQUENCE</scope>
    <source>
        <strain evidence="1">NBRC 10751</strain>
    </source>
</reference>
<sequence>MLGIQKTNNIQSESEKHNAEEMVDDSIVELGSMTINHGDVLEEIENVLKDYDEKADEDYLFVEQEEAADDDDDEGDADDCDLSNMHLFRVQRYVGMDTPMEGYNEDEDEDYVPGNDNEEEEDNEEDDYDESSEDSYTSQ</sequence>
<name>A0ACB5T4T7_AMBMO</name>
<proteinExistence type="predicted"/>
<accession>A0ACB5T4T7</accession>
<dbReference type="Proteomes" id="UP001165064">
    <property type="component" value="Unassembled WGS sequence"/>
</dbReference>
<organism evidence="1 2">
    <name type="scientific">Ambrosiozyma monospora</name>
    <name type="common">Yeast</name>
    <name type="synonym">Endomycopsis monosporus</name>
    <dbReference type="NCBI Taxonomy" id="43982"/>
    <lineage>
        <taxon>Eukaryota</taxon>
        <taxon>Fungi</taxon>
        <taxon>Dikarya</taxon>
        <taxon>Ascomycota</taxon>
        <taxon>Saccharomycotina</taxon>
        <taxon>Pichiomycetes</taxon>
        <taxon>Pichiales</taxon>
        <taxon>Pichiaceae</taxon>
        <taxon>Ambrosiozyma</taxon>
    </lineage>
</organism>
<keyword evidence="2" id="KW-1185">Reference proteome</keyword>
<gene>
    <name evidence="1" type="ORF">Amon02_000485400</name>
</gene>
<comment type="caution">
    <text evidence="1">The sequence shown here is derived from an EMBL/GenBank/DDBJ whole genome shotgun (WGS) entry which is preliminary data.</text>
</comment>
<evidence type="ECO:0000313" key="2">
    <source>
        <dbReference type="Proteomes" id="UP001165064"/>
    </source>
</evidence>